<name>A0A948WEZ1_UNCEI</name>
<comment type="function">
    <text evidence="3">Required for formate dehydrogenase (FDH) activity. Acts as a sulfur carrier protein that transfers sulfur from IscS to the molybdenum cofactor prior to its insertion into FDH.</text>
</comment>
<dbReference type="PANTHER" id="PTHR30592:SF1">
    <property type="entry name" value="SULFUR CARRIER PROTEIN FDHD"/>
    <property type="match status" value="1"/>
</dbReference>
<dbReference type="InterPro" id="IPR016193">
    <property type="entry name" value="Cytidine_deaminase-like"/>
</dbReference>
<keyword evidence="2 3" id="KW-0501">Molybdenum cofactor biosynthesis</keyword>
<evidence type="ECO:0000313" key="4">
    <source>
        <dbReference type="EMBL" id="MBU2693218.1"/>
    </source>
</evidence>
<dbReference type="Proteomes" id="UP000777784">
    <property type="component" value="Unassembled WGS sequence"/>
</dbReference>
<gene>
    <name evidence="3 4" type="primary">fdhD</name>
    <name evidence="4" type="ORF">KJ970_20060</name>
</gene>
<dbReference type="AlphaFoldDB" id="A0A948WEZ1"/>
<comment type="caution">
    <text evidence="4">The sequence shown here is derived from an EMBL/GenBank/DDBJ whole genome shotgun (WGS) entry which is preliminary data.</text>
</comment>
<reference evidence="4" key="1">
    <citation type="submission" date="2021-05" db="EMBL/GenBank/DDBJ databases">
        <title>Energy efficiency and biological interactions define the core microbiome of deep oligotrophic groundwater.</title>
        <authorList>
            <person name="Mehrshad M."/>
            <person name="Lopez-Fernandez M."/>
            <person name="Bell E."/>
            <person name="Bernier-Latmani R."/>
            <person name="Bertilsson S."/>
            <person name="Dopson M."/>
        </authorList>
    </citation>
    <scope>NUCLEOTIDE SEQUENCE</scope>
    <source>
        <strain evidence="4">Modern_marine.mb.64</strain>
    </source>
</reference>
<dbReference type="NCBIfam" id="TIGR00129">
    <property type="entry name" value="fdhD_narQ"/>
    <property type="match status" value="1"/>
</dbReference>
<feature type="active site" description="Cysteine persulfide intermediate" evidence="3">
    <location>
        <position position="101"/>
    </location>
</feature>
<dbReference type="HAMAP" id="MF_00187">
    <property type="entry name" value="FdhD"/>
    <property type="match status" value="1"/>
</dbReference>
<dbReference type="InterPro" id="IPR003786">
    <property type="entry name" value="FdhD"/>
</dbReference>
<proteinExistence type="inferred from homology"/>
<organism evidence="4 5">
    <name type="scientific">Eiseniibacteriota bacterium</name>
    <dbReference type="NCBI Taxonomy" id="2212470"/>
    <lineage>
        <taxon>Bacteria</taxon>
        <taxon>Candidatus Eiseniibacteriota</taxon>
    </lineage>
</organism>
<dbReference type="EMBL" id="JAHJDP010000117">
    <property type="protein sequence ID" value="MBU2693218.1"/>
    <property type="molecule type" value="Genomic_DNA"/>
</dbReference>
<evidence type="ECO:0000313" key="5">
    <source>
        <dbReference type="Proteomes" id="UP000777784"/>
    </source>
</evidence>
<dbReference type="GO" id="GO:0016783">
    <property type="term" value="F:sulfurtransferase activity"/>
    <property type="evidence" value="ECO:0007669"/>
    <property type="project" value="InterPro"/>
</dbReference>
<dbReference type="Gene3D" id="3.40.140.10">
    <property type="entry name" value="Cytidine Deaminase, domain 2"/>
    <property type="match status" value="1"/>
</dbReference>
<evidence type="ECO:0000256" key="2">
    <source>
        <dbReference type="ARBA" id="ARBA00023150"/>
    </source>
</evidence>
<accession>A0A948WEZ1</accession>
<evidence type="ECO:0000256" key="1">
    <source>
        <dbReference type="ARBA" id="ARBA00022490"/>
    </source>
</evidence>
<dbReference type="GO" id="GO:0097163">
    <property type="term" value="F:sulfur carrier activity"/>
    <property type="evidence" value="ECO:0007669"/>
    <property type="project" value="UniProtKB-UniRule"/>
</dbReference>
<evidence type="ECO:0000256" key="3">
    <source>
        <dbReference type="HAMAP-Rule" id="MF_00187"/>
    </source>
</evidence>
<protein>
    <recommendedName>
        <fullName evidence="3">Sulfur carrier protein FdhD</fullName>
    </recommendedName>
</protein>
<dbReference type="PANTHER" id="PTHR30592">
    <property type="entry name" value="FORMATE DEHYDROGENASE"/>
    <property type="match status" value="1"/>
</dbReference>
<keyword evidence="1 3" id="KW-0963">Cytoplasm</keyword>
<dbReference type="Gene3D" id="3.10.20.10">
    <property type="match status" value="1"/>
</dbReference>
<dbReference type="GO" id="GO:0005737">
    <property type="term" value="C:cytoplasm"/>
    <property type="evidence" value="ECO:0007669"/>
    <property type="project" value="UniProtKB-SubCell"/>
</dbReference>
<dbReference type="GO" id="GO:0006777">
    <property type="term" value="P:Mo-molybdopterin cofactor biosynthetic process"/>
    <property type="evidence" value="ECO:0007669"/>
    <property type="project" value="UniProtKB-UniRule"/>
</dbReference>
<sequence length="257" mass="28406">MRSVRITRLTEKRKERVEDLLIREERFDLYLNGKHLIALVCLPSDLKAFIVGFLVNEGILSAPYTVDLDIDEAAARIDAHGDFHDTAIQDFFAKKTLTSGCGSGVTGQDLEEPIPCLKVDTDFRIQREVISNFMHVMKEEASLFQQTGGAHIAALADAQGRLLMKTEDIGRHTAVDKVIGMALLSGIDPSRCVLFSSGRLSSEITAKAIHARTPVLVSRGAPTDLAVRLARRFLLTLVGFARGRRMNIYSAAERIIE</sequence>
<dbReference type="Pfam" id="PF02634">
    <property type="entry name" value="FdhD-NarQ"/>
    <property type="match status" value="1"/>
</dbReference>
<comment type="subcellular location">
    <subcellularLocation>
        <location evidence="3">Cytoplasm</location>
    </subcellularLocation>
</comment>
<feature type="binding site" evidence="3">
    <location>
        <begin position="240"/>
        <end position="245"/>
    </location>
    <ligand>
        <name>Mo-bis(molybdopterin guanine dinucleotide)</name>
        <dbReference type="ChEBI" id="CHEBI:60539"/>
    </ligand>
</feature>
<dbReference type="PIRSF" id="PIRSF015626">
    <property type="entry name" value="FdhD"/>
    <property type="match status" value="1"/>
</dbReference>
<dbReference type="SUPFAM" id="SSF53927">
    <property type="entry name" value="Cytidine deaminase-like"/>
    <property type="match status" value="1"/>
</dbReference>
<comment type="similarity">
    <text evidence="3">Belongs to the FdhD family.</text>
</comment>